<dbReference type="AlphaFoldDB" id="K1T7M3"/>
<protein>
    <submittedName>
        <fullName evidence="1">Uncharacterized protein</fullName>
    </submittedName>
</protein>
<feature type="non-terminal residue" evidence="1">
    <location>
        <position position="1"/>
    </location>
</feature>
<gene>
    <name evidence="1" type="ORF">LEA_15386</name>
</gene>
<dbReference type="EMBL" id="AJWY01010502">
    <property type="protein sequence ID" value="EKC55371.1"/>
    <property type="molecule type" value="Genomic_DNA"/>
</dbReference>
<sequence length="111" mass="11856">HSEELQQAENRLEQARLDRQIAATAALPKIEGSATGAYMLPDMDMMGMDLRMRGTYMAGLNLTQSIYAGGKIAAARRMARIGEEVAGGTAADDPHGCAGRSRQHLLDHGGC</sequence>
<dbReference type="SUPFAM" id="SSF56954">
    <property type="entry name" value="Outer membrane efflux proteins (OEP)"/>
    <property type="match status" value="1"/>
</dbReference>
<name>K1T7M3_9ZZZZ</name>
<dbReference type="Gene3D" id="1.20.1600.10">
    <property type="entry name" value="Outer membrane efflux proteins (OEP)"/>
    <property type="match status" value="1"/>
</dbReference>
<dbReference type="Pfam" id="PF02321">
    <property type="entry name" value="OEP"/>
    <property type="match status" value="1"/>
</dbReference>
<proteinExistence type="predicted"/>
<organism evidence="1">
    <name type="scientific">human gut metagenome</name>
    <dbReference type="NCBI Taxonomy" id="408170"/>
    <lineage>
        <taxon>unclassified sequences</taxon>
        <taxon>metagenomes</taxon>
        <taxon>organismal metagenomes</taxon>
    </lineage>
</organism>
<evidence type="ECO:0000313" key="1">
    <source>
        <dbReference type="EMBL" id="EKC55371.1"/>
    </source>
</evidence>
<dbReference type="InterPro" id="IPR003423">
    <property type="entry name" value="OMP_efflux"/>
</dbReference>
<accession>K1T7M3</accession>
<dbReference type="GO" id="GO:0015562">
    <property type="term" value="F:efflux transmembrane transporter activity"/>
    <property type="evidence" value="ECO:0007669"/>
    <property type="project" value="InterPro"/>
</dbReference>
<reference evidence="1" key="1">
    <citation type="journal article" date="2013" name="Environ. Microbiol.">
        <title>Microbiota from the distal guts of lean and obese adolescents exhibit partial functional redundancy besides clear differences in community structure.</title>
        <authorList>
            <person name="Ferrer M."/>
            <person name="Ruiz A."/>
            <person name="Lanza F."/>
            <person name="Haange S.B."/>
            <person name="Oberbach A."/>
            <person name="Till H."/>
            <person name="Bargiela R."/>
            <person name="Campoy C."/>
            <person name="Segura M.T."/>
            <person name="Richter M."/>
            <person name="von Bergen M."/>
            <person name="Seifert J."/>
            <person name="Suarez A."/>
        </authorList>
    </citation>
    <scope>NUCLEOTIDE SEQUENCE</scope>
</reference>
<comment type="caution">
    <text evidence="1">The sequence shown here is derived from an EMBL/GenBank/DDBJ whole genome shotgun (WGS) entry which is preliminary data.</text>
</comment>